<evidence type="ECO:0000313" key="8">
    <source>
        <dbReference type="Proteomes" id="UP000660381"/>
    </source>
</evidence>
<dbReference type="RefSeq" id="WP_190906425.1">
    <property type="nucleotide sequence ID" value="NZ_JACJTQ010000011.1"/>
</dbReference>
<evidence type="ECO:0000259" key="6">
    <source>
        <dbReference type="Pfam" id="PF07992"/>
    </source>
</evidence>
<comment type="similarity">
    <text evidence="2">Belongs to the NADH dehydrogenase family.</text>
</comment>
<reference evidence="7 8" key="1">
    <citation type="journal article" date="2020" name="ISME J.">
        <title>Comparative genomics reveals insights into cyanobacterial evolution and habitat adaptation.</title>
        <authorList>
            <person name="Chen M.Y."/>
            <person name="Teng W.K."/>
            <person name="Zhao L."/>
            <person name="Hu C.X."/>
            <person name="Zhou Y.K."/>
            <person name="Han B.P."/>
            <person name="Song L.R."/>
            <person name="Shu W.S."/>
        </authorList>
    </citation>
    <scope>NUCLEOTIDE SEQUENCE [LARGE SCALE GENOMIC DNA]</scope>
    <source>
        <strain evidence="7 8">FACHB-362</strain>
    </source>
</reference>
<dbReference type="InterPro" id="IPR017584">
    <property type="entry name" value="Pyridine_nucleo_diS_OxRdtase_N"/>
</dbReference>
<proteinExistence type="inferred from homology"/>
<organism evidence="7 8">
    <name type="scientific">Anabaena catenula FACHB-362</name>
    <dbReference type="NCBI Taxonomy" id="2692877"/>
    <lineage>
        <taxon>Bacteria</taxon>
        <taxon>Bacillati</taxon>
        <taxon>Cyanobacteriota</taxon>
        <taxon>Cyanophyceae</taxon>
        <taxon>Nostocales</taxon>
        <taxon>Nostocaceae</taxon>
        <taxon>Anabaena</taxon>
    </lineage>
</organism>
<dbReference type="EMBL" id="JACJTQ010000011">
    <property type="protein sequence ID" value="MBD2691999.1"/>
    <property type="molecule type" value="Genomic_DNA"/>
</dbReference>
<evidence type="ECO:0000256" key="1">
    <source>
        <dbReference type="ARBA" id="ARBA00001974"/>
    </source>
</evidence>
<keyword evidence="5" id="KW-0560">Oxidoreductase</keyword>
<dbReference type="Pfam" id="PF07992">
    <property type="entry name" value="Pyr_redox_2"/>
    <property type="match status" value="1"/>
</dbReference>
<sequence>MQPNYQPTLKSLVLIGGGHSHAIILRLLGKKPLPGVSLTLITPDQYTPYSGMLPGHIAGFYNYAECHIFLQNLCKFAHAELYLDEVIGLDFKNHQVLCVNRPAVDFDILSIDIGSTPAKLSVSGAAEYTIAAKPVAQLLEHWYKLQNTVVKNPQKQLSIGIVGGGAGGVELALSMQAGLQRLEIKNLELHLFQRSGKLMPNHHLSVRRIMEVILINKNVKLHLSETVCQVAPRDDKLEIKCESGLIVDCDQVFWVTQASAPDWVKNSGIGTDEQGFILVDDNLQSVTHSHIFAAGDIATMRNYHLPKAGVFAVRQGKPLYDNLRRMILGKSLKPYKPQKEYLSLISTGDGRALATRGNFTLPPHQLLWHWKDCIDRRFMAQFSNLVEKNDNC</sequence>
<gene>
    <name evidence="7" type="ORF">H6G68_09550</name>
</gene>
<dbReference type="InterPro" id="IPR036188">
    <property type="entry name" value="FAD/NAD-bd_sf"/>
</dbReference>
<dbReference type="Gene3D" id="3.50.50.100">
    <property type="match status" value="1"/>
</dbReference>
<evidence type="ECO:0000256" key="2">
    <source>
        <dbReference type="ARBA" id="ARBA00005272"/>
    </source>
</evidence>
<name>A0ABR8J3H3_9NOST</name>
<dbReference type="NCBIfam" id="TIGR03169">
    <property type="entry name" value="Nterm_to_SelD"/>
    <property type="match status" value="1"/>
</dbReference>
<evidence type="ECO:0000256" key="4">
    <source>
        <dbReference type="ARBA" id="ARBA00022827"/>
    </source>
</evidence>
<dbReference type="SUPFAM" id="SSF51905">
    <property type="entry name" value="FAD/NAD(P)-binding domain"/>
    <property type="match status" value="2"/>
</dbReference>
<evidence type="ECO:0000256" key="5">
    <source>
        <dbReference type="ARBA" id="ARBA00023002"/>
    </source>
</evidence>
<keyword evidence="4" id="KW-0274">FAD</keyword>
<evidence type="ECO:0000313" key="7">
    <source>
        <dbReference type="EMBL" id="MBD2691999.1"/>
    </source>
</evidence>
<keyword evidence="3" id="KW-0285">Flavoprotein</keyword>
<accession>A0ABR8J3H3</accession>
<dbReference type="Proteomes" id="UP000660381">
    <property type="component" value="Unassembled WGS sequence"/>
</dbReference>
<evidence type="ECO:0000256" key="3">
    <source>
        <dbReference type="ARBA" id="ARBA00022630"/>
    </source>
</evidence>
<dbReference type="PANTHER" id="PTHR42913">
    <property type="entry name" value="APOPTOSIS-INDUCING FACTOR 1"/>
    <property type="match status" value="1"/>
</dbReference>
<dbReference type="PANTHER" id="PTHR42913:SF9">
    <property type="entry name" value="SLR1591 PROTEIN"/>
    <property type="match status" value="1"/>
</dbReference>
<dbReference type="PRINTS" id="PR00368">
    <property type="entry name" value="FADPNR"/>
</dbReference>
<feature type="domain" description="FAD/NAD(P)-binding" evidence="6">
    <location>
        <begin position="11"/>
        <end position="315"/>
    </location>
</feature>
<comment type="cofactor">
    <cofactor evidence="1">
        <name>FAD</name>
        <dbReference type="ChEBI" id="CHEBI:57692"/>
    </cofactor>
</comment>
<protein>
    <submittedName>
        <fullName evidence="7">FAD-dependent oxidoreductase</fullName>
    </submittedName>
</protein>
<comment type="caution">
    <text evidence="7">The sequence shown here is derived from an EMBL/GenBank/DDBJ whole genome shotgun (WGS) entry which is preliminary data.</text>
</comment>
<dbReference type="InterPro" id="IPR023753">
    <property type="entry name" value="FAD/NAD-binding_dom"/>
</dbReference>
<dbReference type="InterPro" id="IPR051169">
    <property type="entry name" value="NADH-Q_oxidoreductase"/>
</dbReference>
<keyword evidence="8" id="KW-1185">Reference proteome</keyword>